<protein>
    <recommendedName>
        <fullName evidence="2">LysM domain-containing protein</fullName>
    </recommendedName>
</protein>
<dbReference type="InterPro" id="IPR018392">
    <property type="entry name" value="LysM"/>
</dbReference>
<dbReference type="Pfam" id="PF01476">
    <property type="entry name" value="LysM"/>
    <property type="match status" value="1"/>
</dbReference>
<keyword evidence="4" id="KW-1185">Reference proteome</keyword>
<dbReference type="InterPro" id="IPR036779">
    <property type="entry name" value="LysM_dom_sf"/>
</dbReference>
<proteinExistence type="predicted"/>
<evidence type="ECO:0000313" key="4">
    <source>
        <dbReference type="Proteomes" id="UP001217089"/>
    </source>
</evidence>
<dbReference type="Gene3D" id="3.10.350.10">
    <property type="entry name" value="LysM domain"/>
    <property type="match status" value="1"/>
</dbReference>
<dbReference type="CDD" id="cd00118">
    <property type="entry name" value="LysM"/>
    <property type="match status" value="1"/>
</dbReference>
<feature type="compositionally biased region" description="Polar residues" evidence="1">
    <location>
        <begin position="83"/>
        <end position="98"/>
    </location>
</feature>
<comment type="caution">
    <text evidence="3">The sequence shown here is derived from an EMBL/GenBank/DDBJ whole genome shotgun (WGS) entry which is preliminary data.</text>
</comment>
<feature type="non-terminal residue" evidence="3">
    <location>
        <position position="112"/>
    </location>
</feature>
<dbReference type="Proteomes" id="UP001217089">
    <property type="component" value="Unassembled WGS sequence"/>
</dbReference>
<reference evidence="3 4" key="1">
    <citation type="submission" date="2022-12" db="EMBL/GenBank/DDBJ databases">
        <title>Chromosome-level genome of Tegillarca granosa.</title>
        <authorList>
            <person name="Kim J."/>
        </authorList>
    </citation>
    <scope>NUCLEOTIDE SEQUENCE [LARGE SCALE GENOMIC DNA]</scope>
    <source>
        <strain evidence="3">Teg-2019</strain>
        <tissue evidence="3">Adductor muscle</tissue>
    </source>
</reference>
<feature type="compositionally biased region" description="Basic and acidic residues" evidence="1">
    <location>
        <begin position="101"/>
        <end position="112"/>
    </location>
</feature>
<evidence type="ECO:0000259" key="2">
    <source>
        <dbReference type="PROSITE" id="PS51782"/>
    </source>
</evidence>
<evidence type="ECO:0000313" key="3">
    <source>
        <dbReference type="EMBL" id="KAJ8313405.1"/>
    </source>
</evidence>
<dbReference type="EMBL" id="JARBDR010000367">
    <property type="protein sequence ID" value="KAJ8313405.1"/>
    <property type="molecule type" value="Genomic_DNA"/>
</dbReference>
<feature type="region of interest" description="Disordered" evidence="1">
    <location>
        <begin position="83"/>
        <end position="112"/>
    </location>
</feature>
<organism evidence="3 4">
    <name type="scientific">Tegillarca granosa</name>
    <name type="common">Malaysian cockle</name>
    <name type="synonym">Anadara granosa</name>
    <dbReference type="NCBI Taxonomy" id="220873"/>
    <lineage>
        <taxon>Eukaryota</taxon>
        <taxon>Metazoa</taxon>
        <taxon>Spiralia</taxon>
        <taxon>Lophotrochozoa</taxon>
        <taxon>Mollusca</taxon>
        <taxon>Bivalvia</taxon>
        <taxon>Autobranchia</taxon>
        <taxon>Pteriomorphia</taxon>
        <taxon>Arcoida</taxon>
        <taxon>Arcoidea</taxon>
        <taxon>Arcidae</taxon>
        <taxon>Tegillarca</taxon>
    </lineage>
</organism>
<dbReference type="PROSITE" id="PS51782">
    <property type="entry name" value="LYSM"/>
    <property type="match status" value="1"/>
</dbReference>
<sequence length="112" mass="12292">MAEGGGNERQLLGQYVQKQTKYGTTTRLSPKSSTYIKHTVVESDTLMGIALKYGVTVNSLLIPVAIDDIPNLSSNIEIVTIDNTSNRPRSNSQISNGNVHIENETKKSEKDQ</sequence>
<gene>
    <name evidence="3" type="ORF">KUTeg_009033</name>
</gene>
<evidence type="ECO:0000256" key="1">
    <source>
        <dbReference type="SAM" id="MobiDB-lite"/>
    </source>
</evidence>
<feature type="domain" description="LysM" evidence="2">
    <location>
        <begin position="36"/>
        <end position="80"/>
    </location>
</feature>
<name>A0ABQ9FAW4_TEGGR</name>
<accession>A0ABQ9FAW4</accession>